<keyword evidence="1" id="KW-0805">Transcription regulation</keyword>
<dbReference type="InterPro" id="IPR025996">
    <property type="entry name" value="MT1864/Rv1816-like_C"/>
</dbReference>
<dbReference type="PANTHER" id="PTHR43479:SF20">
    <property type="entry name" value="HTH TETR-TYPE DOMAIN-CONTAINING PROTEIN"/>
    <property type="match status" value="1"/>
</dbReference>
<dbReference type="InterPro" id="IPR050624">
    <property type="entry name" value="HTH-type_Tx_Regulator"/>
</dbReference>
<dbReference type="Pfam" id="PF00440">
    <property type="entry name" value="TetR_N"/>
    <property type="match status" value="1"/>
</dbReference>
<proteinExistence type="predicted"/>
<dbReference type="GO" id="GO:0003677">
    <property type="term" value="F:DNA binding"/>
    <property type="evidence" value="ECO:0007669"/>
    <property type="project" value="UniProtKB-UniRule"/>
</dbReference>
<dbReference type="PROSITE" id="PS50977">
    <property type="entry name" value="HTH_TETR_2"/>
    <property type="match status" value="1"/>
</dbReference>
<reference evidence="6" key="1">
    <citation type="submission" date="2010-01" db="EMBL/GenBank/DDBJ databases">
        <title>Genome fragments of uncultured bacteria from the North Pacific subtropical Gyre.</title>
        <authorList>
            <person name="Pham V.D."/>
            <person name="Delong E.F."/>
        </authorList>
    </citation>
    <scope>NUCLEOTIDE SEQUENCE</scope>
</reference>
<feature type="DNA-binding region" description="H-T-H motif" evidence="4">
    <location>
        <begin position="29"/>
        <end position="48"/>
    </location>
</feature>
<evidence type="ECO:0000256" key="3">
    <source>
        <dbReference type="ARBA" id="ARBA00023163"/>
    </source>
</evidence>
<dbReference type="EMBL" id="GU567955">
    <property type="protein sequence ID" value="ADI21459.1"/>
    <property type="molecule type" value="Genomic_DNA"/>
</dbReference>
<dbReference type="PRINTS" id="PR00455">
    <property type="entry name" value="HTHTETR"/>
</dbReference>
<evidence type="ECO:0000256" key="2">
    <source>
        <dbReference type="ARBA" id="ARBA00023125"/>
    </source>
</evidence>
<evidence type="ECO:0000313" key="6">
    <source>
        <dbReference type="EMBL" id="ADI21459.1"/>
    </source>
</evidence>
<dbReference type="InterPro" id="IPR036271">
    <property type="entry name" value="Tet_transcr_reg_TetR-rel_C_sf"/>
</dbReference>
<dbReference type="AlphaFoldDB" id="E7C1Y5"/>
<evidence type="ECO:0000256" key="4">
    <source>
        <dbReference type="PROSITE-ProRule" id="PRU00335"/>
    </source>
</evidence>
<dbReference type="Gene3D" id="1.10.357.10">
    <property type="entry name" value="Tetracycline Repressor, domain 2"/>
    <property type="match status" value="1"/>
</dbReference>
<dbReference type="Pfam" id="PF13305">
    <property type="entry name" value="TetR_C_33"/>
    <property type="match status" value="1"/>
</dbReference>
<name>E7C1Y5_9GAMM</name>
<sequence>MKYHHGNLRVELVKCAENLCKKHGYEKLSLRAIAKEANVSQTAPYRHFKTKNDLLAEVAKSGFNELKSGIDDILRESDAKKLSQSTLMKCMFHYMHFASSQKNIYDVMFGTVLSDFSLYPELSNAADQTFTSLNEILRRYKNYDESELRSKSIKIWAFLHGMVGLNQIEQSRSKQIKQTRAVSNLREAKSNLDIFLTESINSLLN</sequence>
<evidence type="ECO:0000256" key="1">
    <source>
        <dbReference type="ARBA" id="ARBA00023015"/>
    </source>
</evidence>
<evidence type="ECO:0000259" key="5">
    <source>
        <dbReference type="PROSITE" id="PS50977"/>
    </source>
</evidence>
<keyword evidence="3" id="KW-0804">Transcription</keyword>
<keyword evidence="2 4" id="KW-0238">DNA-binding</keyword>
<dbReference type="InterPro" id="IPR001647">
    <property type="entry name" value="HTH_TetR"/>
</dbReference>
<accession>E7C1Y5</accession>
<protein>
    <submittedName>
        <fullName evidence="6">Transcriptional regulator</fullName>
    </submittedName>
</protein>
<dbReference type="SUPFAM" id="SSF48498">
    <property type="entry name" value="Tetracyclin repressor-like, C-terminal domain"/>
    <property type="match status" value="1"/>
</dbReference>
<dbReference type="InterPro" id="IPR009057">
    <property type="entry name" value="Homeodomain-like_sf"/>
</dbReference>
<dbReference type="SUPFAM" id="SSF46689">
    <property type="entry name" value="Homeodomain-like"/>
    <property type="match status" value="1"/>
</dbReference>
<organism evidence="6">
    <name type="scientific">uncultured gamma proteobacterium HF0070_10G19</name>
    <dbReference type="NCBI Taxonomy" id="723565"/>
    <lineage>
        <taxon>Bacteria</taxon>
        <taxon>Pseudomonadati</taxon>
        <taxon>Pseudomonadota</taxon>
        <taxon>Gammaproteobacteria</taxon>
        <taxon>environmental samples</taxon>
    </lineage>
</organism>
<feature type="domain" description="HTH tetR-type" evidence="5">
    <location>
        <begin position="6"/>
        <end position="66"/>
    </location>
</feature>
<dbReference type="PANTHER" id="PTHR43479">
    <property type="entry name" value="ACREF/ENVCD OPERON REPRESSOR-RELATED"/>
    <property type="match status" value="1"/>
</dbReference>